<keyword evidence="1" id="KW-0548">Nucleotidyltransferase</keyword>
<keyword evidence="1" id="KW-0695">RNA-directed DNA polymerase</keyword>
<dbReference type="EMBL" id="SMMG02000002">
    <property type="protein sequence ID" value="KAA3484244.1"/>
    <property type="molecule type" value="Genomic_DNA"/>
</dbReference>
<proteinExistence type="predicted"/>
<comment type="caution">
    <text evidence="1">The sequence shown here is derived from an EMBL/GenBank/DDBJ whole genome shotgun (WGS) entry which is preliminary data.</text>
</comment>
<dbReference type="OrthoDB" id="1000793at2759"/>
<accession>A0A5B6WSY6</accession>
<name>A0A5B6WSY6_9ROSI</name>
<evidence type="ECO:0000313" key="2">
    <source>
        <dbReference type="Proteomes" id="UP000325315"/>
    </source>
</evidence>
<gene>
    <name evidence="1" type="ORF">EPI10_006339</name>
</gene>
<evidence type="ECO:0000313" key="1">
    <source>
        <dbReference type="EMBL" id="KAA3484244.1"/>
    </source>
</evidence>
<sequence length="65" mass="7127">MVRKGCRAFIALVCALEAKESTVEDVRTVGEFSDVFPEKLPGLPPDREVEFGIDLLPGYGALPYN</sequence>
<keyword evidence="1" id="KW-0808">Transferase</keyword>
<dbReference type="AlphaFoldDB" id="A0A5B6WSY6"/>
<keyword evidence="2" id="KW-1185">Reference proteome</keyword>
<protein>
    <submittedName>
        <fullName evidence="1">Reverse transcriptase</fullName>
    </submittedName>
</protein>
<organism evidence="1 2">
    <name type="scientific">Gossypium australe</name>
    <dbReference type="NCBI Taxonomy" id="47621"/>
    <lineage>
        <taxon>Eukaryota</taxon>
        <taxon>Viridiplantae</taxon>
        <taxon>Streptophyta</taxon>
        <taxon>Embryophyta</taxon>
        <taxon>Tracheophyta</taxon>
        <taxon>Spermatophyta</taxon>
        <taxon>Magnoliopsida</taxon>
        <taxon>eudicotyledons</taxon>
        <taxon>Gunneridae</taxon>
        <taxon>Pentapetalae</taxon>
        <taxon>rosids</taxon>
        <taxon>malvids</taxon>
        <taxon>Malvales</taxon>
        <taxon>Malvaceae</taxon>
        <taxon>Malvoideae</taxon>
        <taxon>Gossypium</taxon>
    </lineage>
</organism>
<dbReference type="GO" id="GO:0003964">
    <property type="term" value="F:RNA-directed DNA polymerase activity"/>
    <property type="evidence" value="ECO:0007669"/>
    <property type="project" value="UniProtKB-KW"/>
</dbReference>
<dbReference type="Proteomes" id="UP000325315">
    <property type="component" value="Unassembled WGS sequence"/>
</dbReference>
<reference evidence="2" key="1">
    <citation type="journal article" date="2019" name="Plant Biotechnol. J.">
        <title>Genome sequencing of the Australian wild diploid species Gossypium australe highlights disease resistance and delayed gland morphogenesis.</title>
        <authorList>
            <person name="Cai Y."/>
            <person name="Cai X."/>
            <person name="Wang Q."/>
            <person name="Wang P."/>
            <person name="Zhang Y."/>
            <person name="Cai C."/>
            <person name="Xu Y."/>
            <person name="Wang K."/>
            <person name="Zhou Z."/>
            <person name="Wang C."/>
            <person name="Geng S."/>
            <person name="Li B."/>
            <person name="Dong Q."/>
            <person name="Hou Y."/>
            <person name="Wang H."/>
            <person name="Ai P."/>
            <person name="Liu Z."/>
            <person name="Yi F."/>
            <person name="Sun M."/>
            <person name="An G."/>
            <person name="Cheng J."/>
            <person name="Zhang Y."/>
            <person name="Shi Q."/>
            <person name="Xie Y."/>
            <person name="Shi X."/>
            <person name="Chang Y."/>
            <person name="Huang F."/>
            <person name="Chen Y."/>
            <person name="Hong S."/>
            <person name="Mi L."/>
            <person name="Sun Q."/>
            <person name="Zhang L."/>
            <person name="Zhou B."/>
            <person name="Peng R."/>
            <person name="Zhang X."/>
            <person name="Liu F."/>
        </authorList>
    </citation>
    <scope>NUCLEOTIDE SEQUENCE [LARGE SCALE GENOMIC DNA]</scope>
    <source>
        <strain evidence="2">cv. PA1801</strain>
    </source>
</reference>